<dbReference type="Gene3D" id="3.40.630.30">
    <property type="match status" value="1"/>
</dbReference>
<evidence type="ECO:0000259" key="1">
    <source>
        <dbReference type="PROSITE" id="PS51186"/>
    </source>
</evidence>
<gene>
    <name evidence="2" type="ORF">Ana3638_20990</name>
</gene>
<dbReference type="PANTHER" id="PTHR43451">
    <property type="entry name" value="ACETYLTRANSFERASE (GNAT) FAMILY PROTEIN"/>
    <property type="match status" value="1"/>
</dbReference>
<dbReference type="InterPro" id="IPR052564">
    <property type="entry name" value="N-acetyltrans/Recomb-assoc"/>
</dbReference>
<feature type="domain" description="N-acetyltransferase" evidence="1">
    <location>
        <begin position="6"/>
        <end position="141"/>
    </location>
</feature>
<evidence type="ECO:0000313" key="2">
    <source>
        <dbReference type="EMBL" id="QHQ62951.1"/>
    </source>
</evidence>
<dbReference type="InterPro" id="IPR016181">
    <property type="entry name" value="Acyl_CoA_acyltransferase"/>
</dbReference>
<dbReference type="Proteomes" id="UP000464314">
    <property type="component" value="Chromosome"/>
</dbReference>
<accession>A0A6P1TSK3</accession>
<keyword evidence="3" id="KW-1185">Reference proteome</keyword>
<dbReference type="EMBL" id="CP048000">
    <property type="protein sequence ID" value="QHQ62951.1"/>
    <property type="molecule type" value="Genomic_DNA"/>
</dbReference>
<sequence>MEVYIMLIRRFENKDAQYIAEIINRNFFEVNIKNYTKEELNARLFNEEKVRIIAGYSHMYVCCLDNEIVGCGAISKNWGNIEESILLTIFIKPELHRTGIGKLIIETLEKDELFLRAKRIEIPSSITACEFYFKMGYKYLT</sequence>
<keyword evidence="2" id="KW-0808">Transferase</keyword>
<dbReference type="PROSITE" id="PS51186">
    <property type="entry name" value="GNAT"/>
    <property type="match status" value="1"/>
</dbReference>
<organism evidence="2 3">
    <name type="scientific">Anaerocolumna sedimenticola</name>
    <dbReference type="NCBI Taxonomy" id="2696063"/>
    <lineage>
        <taxon>Bacteria</taxon>
        <taxon>Bacillati</taxon>
        <taxon>Bacillota</taxon>
        <taxon>Clostridia</taxon>
        <taxon>Lachnospirales</taxon>
        <taxon>Lachnospiraceae</taxon>
        <taxon>Anaerocolumna</taxon>
    </lineage>
</organism>
<proteinExistence type="predicted"/>
<dbReference type="GO" id="GO:0016747">
    <property type="term" value="F:acyltransferase activity, transferring groups other than amino-acyl groups"/>
    <property type="evidence" value="ECO:0007669"/>
    <property type="project" value="InterPro"/>
</dbReference>
<dbReference type="InterPro" id="IPR000182">
    <property type="entry name" value="GNAT_dom"/>
</dbReference>
<evidence type="ECO:0000313" key="3">
    <source>
        <dbReference type="Proteomes" id="UP000464314"/>
    </source>
</evidence>
<dbReference type="CDD" id="cd04301">
    <property type="entry name" value="NAT_SF"/>
    <property type="match status" value="1"/>
</dbReference>
<protein>
    <submittedName>
        <fullName evidence="2">GNAT family N-acetyltransferase</fullName>
    </submittedName>
</protein>
<dbReference type="AlphaFoldDB" id="A0A6P1TSK3"/>
<name>A0A6P1TSK3_9FIRM</name>
<dbReference type="Pfam" id="PF13673">
    <property type="entry name" value="Acetyltransf_10"/>
    <property type="match status" value="1"/>
</dbReference>
<dbReference type="KEGG" id="anr:Ana3638_20990"/>
<reference evidence="2 3" key="1">
    <citation type="submission" date="2020-01" db="EMBL/GenBank/DDBJ databases">
        <title>Genome analysis of Anaerocolumna sp. CBA3638.</title>
        <authorList>
            <person name="Kim J."/>
            <person name="Roh S.W."/>
        </authorList>
    </citation>
    <scope>NUCLEOTIDE SEQUENCE [LARGE SCALE GENOMIC DNA]</scope>
    <source>
        <strain evidence="2 3">CBA3638</strain>
    </source>
</reference>
<dbReference type="SUPFAM" id="SSF55729">
    <property type="entry name" value="Acyl-CoA N-acyltransferases (Nat)"/>
    <property type="match status" value="1"/>
</dbReference>
<dbReference type="PANTHER" id="PTHR43451:SF1">
    <property type="entry name" value="ACETYLTRANSFERASE"/>
    <property type="match status" value="1"/>
</dbReference>